<organism evidence="2 3">
    <name type="scientific">Pocillopora damicornis</name>
    <name type="common">Cauliflower coral</name>
    <name type="synonym">Millepora damicornis</name>
    <dbReference type="NCBI Taxonomy" id="46731"/>
    <lineage>
        <taxon>Eukaryota</taxon>
        <taxon>Metazoa</taxon>
        <taxon>Cnidaria</taxon>
        <taxon>Anthozoa</taxon>
        <taxon>Hexacorallia</taxon>
        <taxon>Scleractinia</taxon>
        <taxon>Astrocoeniina</taxon>
        <taxon>Pocilloporidae</taxon>
        <taxon>Pocillopora</taxon>
    </lineage>
</organism>
<feature type="compositionally biased region" description="Acidic residues" evidence="1">
    <location>
        <begin position="115"/>
        <end position="125"/>
    </location>
</feature>
<dbReference type="Gene3D" id="3.40.50.1460">
    <property type="match status" value="2"/>
</dbReference>
<dbReference type="SUPFAM" id="SSF52129">
    <property type="entry name" value="Caspase-like"/>
    <property type="match status" value="1"/>
</dbReference>
<dbReference type="InterPro" id="IPR029030">
    <property type="entry name" value="Caspase-like_dom_sf"/>
</dbReference>
<proteinExistence type="predicted"/>
<feature type="compositionally biased region" description="Basic and acidic residues" evidence="1">
    <location>
        <begin position="325"/>
        <end position="335"/>
    </location>
</feature>
<feature type="compositionally biased region" description="Polar residues" evidence="1">
    <location>
        <begin position="433"/>
        <end position="446"/>
    </location>
</feature>
<evidence type="ECO:0000256" key="1">
    <source>
        <dbReference type="SAM" id="MobiDB-lite"/>
    </source>
</evidence>
<keyword evidence="3" id="KW-1185">Reference proteome</keyword>
<name>A0A3M6U726_POCDA</name>
<dbReference type="Proteomes" id="UP000275408">
    <property type="component" value="Unassembled WGS sequence"/>
</dbReference>
<evidence type="ECO:0000313" key="3">
    <source>
        <dbReference type="Proteomes" id="UP000275408"/>
    </source>
</evidence>
<dbReference type="OrthoDB" id="5966955at2759"/>
<dbReference type="SUPFAM" id="SSF47986">
    <property type="entry name" value="DEATH domain"/>
    <property type="match status" value="2"/>
</dbReference>
<sequence length="905" mass="101497">MDAIHKKVLASKTAVIMNSITSPTLIAAQLGSVFCPSDREEIKATESRLGSIHASQTLLSLLEKRGPKAFDKFLTVLKSPDNRLNHLADELLEAERELRGEQAPGLPTPASPDTPSEDVNFDDQPEEKREVNPPSLDSGSTEQFSHQESDSRLKNLYQGQGQGQAFASNQSSSADMKNNVLSLDTLIKDIPYKLQLQIVKLMDPSDANHHDWRGIASVMNLSADDVRQLENAQDHGKMKGLIDKMIQLKKNVNDLLGWLRNPNVARWDVIDEIKNFSFNIPLKFLSPETESSEDQSSDSASTVTFGESFLPEPKSELKAVPIQEHSPELDEKPDARIPTQEEDSKDYQQKRNCKTSANPVHETLRKGSNSKLHAVPAQEQSQVPDEKPNAQIPTQEEESEGYQKKDVSKNNLSTPTQEEGKDEKEFDNKSDDQTPTQEEQTNSISSVEDDDVFENSDDGKKEFRPLLISCCGNEKQDQIHEKKLKKLREILEESWDSTDVQFKKKVKEQDLSKTIHSFIKASESGARKSVYFAYLVGPTVQINGENYLLPNDLKSPSSRADLIHSSLNINWLVKQLSKKYMQVVIVDGAYENPVVKDCLKLNGVLPGLAPIQPPPNAIIAFPCHPGIVRKEKERLEFITSLVKKLEGEPNVMLADLFDQVRADLESKSLSPSVEFALISSPLPICINPEASQEIQVNSPVEMKRHAILVSNFSGPNAEASTDRCLKRDREQLRMALLKSGWECEDFCDKSAKVVKENLRRTLPKLADGEKKEVMLYFMGHTKMIMDCNYFYGGDIEALLEDPYRSGVSLQWVLDLMCEKIHGPKLLVVDDVGSNPNNPEELAEISAPFDVMISLPRKDRPRARSFTNNFARLLGENSTKLSLKDKLEKAAMKDPHRLNSNLLEPR</sequence>
<feature type="region of interest" description="Disordered" evidence="1">
    <location>
        <begin position="101"/>
        <end position="152"/>
    </location>
</feature>
<dbReference type="OMA" id="IAFPCHP"/>
<dbReference type="InterPro" id="IPR052039">
    <property type="entry name" value="Caspase-related_regulators"/>
</dbReference>
<comment type="caution">
    <text evidence="2">The sequence shown here is derived from an EMBL/GenBank/DDBJ whole genome shotgun (WGS) entry which is preliminary data.</text>
</comment>
<dbReference type="AlphaFoldDB" id="A0A3M6U726"/>
<evidence type="ECO:0008006" key="4">
    <source>
        <dbReference type="Google" id="ProtNLM"/>
    </source>
</evidence>
<feature type="compositionally biased region" description="Acidic residues" evidence="1">
    <location>
        <begin position="447"/>
        <end position="456"/>
    </location>
</feature>
<feature type="region of interest" description="Disordered" evidence="1">
    <location>
        <begin position="287"/>
        <end position="458"/>
    </location>
</feature>
<dbReference type="Gene3D" id="1.10.533.10">
    <property type="entry name" value="Death Domain, Fas"/>
    <property type="match status" value="2"/>
</dbReference>
<dbReference type="EMBL" id="RCHS01002142">
    <property type="protein sequence ID" value="RMX49421.1"/>
    <property type="molecule type" value="Genomic_DNA"/>
</dbReference>
<gene>
    <name evidence="2" type="ORF">pdam_00015305</name>
</gene>
<accession>A0A3M6U726</accession>
<dbReference type="PANTHER" id="PTHR22576:SF37">
    <property type="entry name" value="MUCOSA-ASSOCIATED LYMPHOID TISSUE LYMPHOMA TRANSLOCATION PROTEIN 1"/>
    <property type="match status" value="1"/>
</dbReference>
<dbReference type="CDD" id="cd01671">
    <property type="entry name" value="CARD"/>
    <property type="match status" value="1"/>
</dbReference>
<evidence type="ECO:0000313" key="2">
    <source>
        <dbReference type="EMBL" id="RMX49421.1"/>
    </source>
</evidence>
<protein>
    <recommendedName>
        <fullName evidence="4">Caspase family p20 domain-containing protein</fullName>
    </recommendedName>
</protein>
<dbReference type="PANTHER" id="PTHR22576">
    <property type="entry name" value="MUCOSA ASSOCIATED LYMPHOID TISSUE LYMPHOMA TRANSLOCATION PROTEIN 1/PARACASPASE"/>
    <property type="match status" value="1"/>
</dbReference>
<reference evidence="2 3" key="1">
    <citation type="journal article" date="2018" name="Sci. Rep.">
        <title>Comparative analysis of the Pocillopora damicornis genome highlights role of immune system in coral evolution.</title>
        <authorList>
            <person name="Cunning R."/>
            <person name="Bay R.A."/>
            <person name="Gillette P."/>
            <person name="Baker A.C."/>
            <person name="Traylor-Knowles N."/>
        </authorList>
    </citation>
    <scope>NUCLEOTIDE SEQUENCE [LARGE SCALE GENOMIC DNA]</scope>
    <source>
        <strain evidence="2">RSMAS</strain>
        <tissue evidence="2">Whole animal</tissue>
    </source>
</reference>
<feature type="compositionally biased region" description="Basic and acidic residues" evidence="1">
    <location>
        <begin position="418"/>
        <end position="432"/>
    </location>
</feature>
<dbReference type="InterPro" id="IPR011029">
    <property type="entry name" value="DEATH-like_dom_sf"/>
</dbReference>
<feature type="compositionally biased region" description="Polar residues" evidence="1">
    <location>
        <begin position="135"/>
        <end position="144"/>
    </location>
</feature>